<keyword evidence="11" id="KW-1185">Reference proteome</keyword>
<keyword evidence="7 8" id="KW-0472">Membrane</keyword>
<keyword evidence="8" id="KW-0288">FMN</keyword>
<comment type="function">
    <text evidence="8">Part of the MsrPQ system that repairs oxidized periplasmic proteins containing methionine sulfoxide residues (Met-O), using respiratory chain electrons. Thus protects these proteins from oxidative-stress damage caused by reactive species of oxygen and chlorine generated by the host defense mechanisms. MsrPQ is essential for the maintenance of envelope integrity under bleach stress, rescuing a wide series of structurally unrelated periplasmic proteins from methionine oxidation. MsrQ provides electrons for reduction to the reductase catalytic subunit MsrP, using the quinone pool of the respiratory chain.</text>
</comment>
<keyword evidence="4 8" id="KW-0812">Transmembrane</keyword>
<sequence>MVLNRLLAKPWAGWLLWLLAAMPLLWLGWGLLNQQLGADPAKTLVWFTGEWTLNLLVLTLSVTPARQLLGWHALGRHRRMLGLWSLAYGLLHLLCFYWFILGGDLAELARETLKRPYILLGMPALLILLVLGVTSYKPLVRRLGRYWQPLHRSVYAALLLGWLHLFLQVRSSYLEATVYAVLVLFLLGYRLHRQRRKLCQTPRFAGK</sequence>
<keyword evidence="8" id="KW-0249">Electron transport</keyword>
<evidence type="ECO:0000256" key="6">
    <source>
        <dbReference type="ARBA" id="ARBA00023004"/>
    </source>
</evidence>
<feature type="transmembrane region" description="Helical" evidence="8">
    <location>
        <begin position="81"/>
        <end position="101"/>
    </location>
</feature>
<evidence type="ECO:0000256" key="8">
    <source>
        <dbReference type="HAMAP-Rule" id="MF_01207"/>
    </source>
</evidence>
<comment type="caution">
    <text evidence="10">The sequence shown here is derived from an EMBL/GenBank/DDBJ whole genome shotgun (WGS) entry which is preliminary data.</text>
</comment>
<comment type="subcellular location">
    <subcellularLocation>
        <location evidence="8">Cell membrane</location>
        <topology evidence="8">Multi-pass membrane protein</topology>
    </subcellularLocation>
    <subcellularLocation>
        <location evidence="1">Membrane</location>
        <topology evidence="1">Multi-pass membrane protein</topology>
    </subcellularLocation>
</comment>
<keyword evidence="3 8" id="KW-0349">Heme</keyword>
<evidence type="ECO:0000256" key="5">
    <source>
        <dbReference type="ARBA" id="ARBA00022989"/>
    </source>
</evidence>
<comment type="cofactor">
    <cofactor evidence="8">
        <name>FMN</name>
        <dbReference type="ChEBI" id="CHEBI:58210"/>
    </cofactor>
    <text evidence="8">Binds 1 FMN per subunit.</text>
</comment>
<dbReference type="InterPro" id="IPR013130">
    <property type="entry name" value="Fe3_Rdtase_TM_dom"/>
</dbReference>
<keyword evidence="6 8" id="KW-0408">Iron</keyword>
<gene>
    <name evidence="8" type="primary">msrQ</name>
    <name evidence="10" type="ORF">ACFFLH_10790</name>
</gene>
<dbReference type="Pfam" id="PF01794">
    <property type="entry name" value="Ferric_reduct"/>
    <property type="match status" value="1"/>
</dbReference>
<keyword evidence="8" id="KW-0479">Metal-binding</keyword>
<comment type="cofactor">
    <cofactor evidence="8">
        <name>heme b</name>
        <dbReference type="ChEBI" id="CHEBI:60344"/>
    </cofactor>
    <text evidence="8">Binds 1 heme b (iron(II)-protoporphyrin IX) group per subunit.</text>
</comment>
<reference evidence="10 11" key="1">
    <citation type="submission" date="2024-09" db="EMBL/GenBank/DDBJ databases">
        <authorList>
            <person name="Sun Q."/>
            <person name="Mori K."/>
        </authorList>
    </citation>
    <scope>NUCLEOTIDE SEQUENCE [LARGE SCALE GENOMIC DNA]</scope>
    <source>
        <strain evidence="10 11">ATCC 51285</strain>
    </source>
</reference>
<feature type="transmembrane region" description="Helical" evidence="8">
    <location>
        <begin position="117"/>
        <end position="137"/>
    </location>
</feature>
<evidence type="ECO:0000259" key="9">
    <source>
        <dbReference type="Pfam" id="PF01794"/>
    </source>
</evidence>
<accession>A0ABV5ZC81</accession>
<dbReference type="PANTHER" id="PTHR36964:SF1">
    <property type="entry name" value="PROTEIN-METHIONINE-SULFOXIDE REDUCTASE HEME-BINDING SUBUNIT MSRQ"/>
    <property type="match status" value="1"/>
</dbReference>
<feature type="transmembrane region" description="Helical" evidence="8">
    <location>
        <begin position="51"/>
        <end position="69"/>
    </location>
</feature>
<feature type="transmembrane region" description="Helical" evidence="8">
    <location>
        <begin position="173"/>
        <end position="191"/>
    </location>
</feature>
<keyword evidence="5 8" id="KW-1133">Transmembrane helix</keyword>
<comment type="subunit">
    <text evidence="8">Heterodimer of a catalytic subunit (MsrP) and a heme-binding subunit (MsrQ).</text>
</comment>
<evidence type="ECO:0000313" key="11">
    <source>
        <dbReference type="Proteomes" id="UP001589628"/>
    </source>
</evidence>
<organism evidence="10 11">
    <name type="scientific">Balneatrix alpica</name>
    <dbReference type="NCBI Taxonomy" id="75684"/>
    <lineage>
        <taxon>Bacteria</taxon>
        <taxon>Pseudomonadati</taxon>
        <taxon>Pseudomonadota</taxon>
        <taxon>Gammaproteobacteria</taxon>
        <taxon>Oceanospirillales</taxon>
        <taxon>Balneatrichaceae</taxon>
        <taxon>Balneatrix</taxon>
    </lineage>
</organism>
<comment type="similarity">
    <text evidence="8">Belongs to the MsrQ family.</text>
</comment>
<dbReference type="InterPro" id="IPR022837">
    <property type="entry name" value="MsrQ-like"/>
</dbReference>
<feature type="domain" description="Ferric oxidoreductase" evidence="9">
    <location>
        <begin position="53"/>
        <end position="161"/>
    </location>
</feature>
<keyword evidence="8" id="KW-1003">Cell membrane</keyword>
<name>A0ABV5ZC81_9GAMM</name>
<keyword evidence="8" id="KW-0285">Flavoprotein</keyword>
<feature type="transmembrane region" description="Helical" evidence="8">
    <location>
        <begin position="149"/>
        <end position="167"/>
    </location>
</feature>
<evidence type="ECO:0000256" key="1">
    <source>
        <dbReference type="ARBA" id="ARBA00004141"/>
    </source>
</evidence>
<evidence type="ECO:0000256" key="7">
    <source>
        <dbReference type="ARBA" id="ARBA00023136"/>
    </source>
</evidence>
<evidence type="ECO:0000256" key="2">
    <source>
        <dbReference type="ARBA" id="ARBA00022448"/>
    </source>
</evidence>
<dbReference type="RefSeq" id="WP_035460825.1">
    <property type="nucleotide sequence ID" value="NZ_JBHLZN010000003.1"/>
</dbReference>
<keyword evidence="2 8" id="KW-0813">Transport</keyword>
<evidence type="ECO:0000313" key="10">
    <source>
        <dbReference type="EMBL" id="MFB9886902.1"/>
    </source>
</evidence>
<feature type="transmembrane region" description="Helical" evidence="8">
    <location>
        <begin position="12"/>
        <end position="31"/>
    </location>
</feature>
<proteinExistence type="inferred from homology"/>
<dbReference type="EMBL" id="JBHLZN010000003">
    <property type="protein sequence ID" value="MFB9886902.1"/>
    <property type="molecule type" value="Genomic_DNA"/>
</dbReference>
<dbReference type="Proteomes" id="UP001589628">
    <property type="component" value="Unassembled WGS sequence"/>
</dbReference>
<evidence type="ECO:0000256" key="3">
    <source>
        <dbReference type="ARBA" id="ARBA00022617"/>
    </source>
</evidence>
<evidence type="ECO:0000256" key="4">
    <source>
        <dbReference type="ARBA" id="ARBA00022692"/>
    </source>
</evidence>
<dbReference type="HAMAP" id="MF_01207">
    <property type="entry name" value="MsrQ"/>
    <property type="match status" value="1"/>
</dbReference>
<protein>
    <recommendedName>
        <fullName evidence="8">Protein-methionine-sulfoxide reductase heme-binding subunit MsrQ</fullName>
    </recommendedName>
    <alternativeName>
        <fullName evidence="8">Flavocytochrome MsrQ</fullName>
    </alternativeName>
</protein>
<dbReference type="PANTHER" id="PTHR36964">
    <property type="entry name" value="PROTEIN-METHIONINE-SULFOXIDE REDUCTASE HEME-BINDING SUBUNIT MSRQ"/>
    <property type="match status" value="1"/>
</dbReference>